<feature type="signal peptide" evidence="1">
    <location>
        <begin position="1"/>
        <end position="22"/>
    </location>
</feature>
<dbReference type="PANTHER" id="PTHR48098:SF1">
    <property type="entry name" value="DIACYLGLYCEROL ACYLTRANSFERASE_MYCOLYLTRANSFERASE AG85A"/>
    <property type="match status" value="1"/>
</dbReference>
<sequence>MSYRKIVTLLTLFIGISDFVFAAKVDTVETVSVVMNKKIKAVVITPDSYAGGKEFPVVYLLHGYSGNYSDWIKKAPAIREYVDLYKMIIVCPDGGYSSWYFDSPVDTKWKYETYVADELVKWVDKNYKTVKSPAGRSITGLSMGGHGALYLALRHKDVFGAAGSMSGGVDIRPFPKNWEIASRLGKYAEQPENWEKHTVVNMLHLLTPGLLTLLIDCGTEDFFFRVNEELHKKLLERNIPHDYITRPGAHNWDYWANAVQYQLLFMHNFFQKSTKVNKG</sequence>
<dbReference type="RefSeq" id="WP_313978743.1">
    <property type="nucleotide sequence ID" value="NZ_JASJOS010000005.1"/>
</dbReference>
<dbReference type="InterPro" id="IPR000801">
    <property type="entry name" value="Esterase-like"/>
</dbReference>
<comment type="caution">
    <text evidence="2">The sequence shown here is derived from an EMBL/GenBank/DDBJ whole genome shotgun (WGS) entry which is preliminary data.</text>
</comment>
<evidence type="ECO:0000313" key="2">
    <source>
        <dbReference type="EMBL" id="MDJ1481239.1"/>
    </source>
</evidence>
<dbReference type="GO" id="GO:0016747">
    <property type="term" value="F:acyltransferase activity, transferring groups other than amino-acyl groups"/>
    <property type="evidence" value="ECO:0007669"/>
    <property type="project" value="TreeGrafter"/>
</dbReference>
<keyword evidence="1" id="KW-0732">Signal</keyword>
<dbReference type="AlphaFoldDB" id="A0AAE3QQY1"/>
<dbReference type="InterPro" id="IPR050583">
    <property type="entry name" value="Mycobacterial_A85_antigen"/>
</dbReference>
<name>A0AAE3QQY1_9BACT</name>
<gene>
    <name evidence="2" type="ORF">QNI16_12140</name>
</gene>
<dbReference type="GO" id="GO:0016787">
    <property type="term" value="F:hydrolase activity"/>
    <property type="evidence" value="ECO:0007669"/>
    <property type="project" value="UniProtKB-KW"/>
</dbReference>
<dbReference type="Pfam" id="PF00756">
    <property type="entry name" value="Esterase"/>
    <property type="match status" value="1"/>
</dbReference>
<protein>
    <submittedName>
        <fullName evidence="2">Alpha/beta hydrolase family protein</fullName>
    </submittedName>
</protein>
<keyword evidence="2" id="KW-0378">Hydrolase</keyword>
<dbReference type="PANTHER" id="PTHR48098">
    <property type="entry name" value="ENTEROCHELIN ESTERASE-RELATED"/>
    <property type="match status" value="1"/>
</dbReference>
<proteinExistence type="predicted"/>
<feature type="chain" id="PRO_5042086488" evidence="1">
    <location>
        <begin position="23"/>
        <end position="279"/>
    </location>
</feature>
<accession>A0AAE3QQY1</accession>
<dbReference type="Gene3D" id="3.40.50.1820">
    <property type="entry name" value="alpha/beta hydrolase"/>
    <property type="match status" value="1"/>
</dbReference>
<reference evidence="2" key="1">
    <citation type="submission" date="2023-05" db="EMBL/GenBank/DDBJ databases">
        <authorList>
            <person name="Zhang X."/>
        </authorList>
    </citation>
    <scope>NUCLEOTIDE SEQUENCE</scope>
    <source>
        <strain evidence="2">YF14B1</strain>
    </source>
</reference>
<dbReference type="EMBL" id="JASJOS010000005">
    <property type="protein sequence ID" value="MDJ1481239.1"/>
    <property type="molecule type" value="Genomic_DNA"/>
</dbReference>
<evidence type="ECO:0000313" key="3">
    <source>
        <dbReference type="Proteomes" id="UP001241110"/>
    </source>
</evidence>
<organism evidence="2 3">
    <name type="scientific">Xanthocytophaga flava</name>
    <dbReference type="NCBI Taxonomy" id="3048013"/>
    <lineage>
        <taxon>Bacteria</taxon>
        <taxon>Pseudomonadati</taxon>
        <taxon>Bacteroidota</taxon>
        <taxon>Cytophagia</taxon>
        <taxon>Cytophagales</taxon>
        <taxon>Rhodocytophagaceae</taxon>
        <taxon>Xanthocytophaga</taxon>
    </lineage>
</organism>
<dbReference type="SUPFAM" id="SSF53474">
    <property type="entry name" value="alpha/beta-Hydrolases"/>
    <property type="match status" value="1"/>
</dbReference>
<dbReference type="Proteomes" id="UP001241110">
    <property type="component" value="Unassembled WGS sequence"/>
</dbReference>
<dbReference type="InterPro" id="IPR029058">
    <property type="entry name" value="AB_hydrolase_fold"/>
</dbReference>
<evidence type="ECO:0000256" key="1">
    <source>
        <dbReference type="SAM" id="SignalP"/>
    </source>
</evidence>